<keyword evidence="5" id="KW-0539">Nucleus</keyword>
<dbReference type="InterPro" id="IPR003657">
    <property type="entry name" value="WRKY_dom"/>
</dbReference>
<evidence type="ECO:0000256" key="4">
    <source>
        <dbReference type="ARBA" id="ARBA00023163"/>
    </source>
</evidence>
<keyword evidence="10" id="KW-1185">Reference proteome</keyword>
<dbReference type="PROSITE" id="PS50811">
    <property type="entry name" value="WRKY"/>
    <property type="match status" value="1"/>
</dbReference>
<dbReference type="SMR" id="A0A1R3L607"/>
<evidence type="ECO:0000256" key="2">
    <source>
        <dbReference type="ARBA" id="ARBA00023015"/>
    </source>
</evidence>
<dbReference type="GO" id="GO:0042542">
    <property type="term" value="P:response to hydrogen peroxide"/>
    <property type="evidence" value="ECO:0007669"/>
    <property type="project" value="UniProtKB-ARBA"/>
</dbReference>
<feature type="region of interest" description="Disordered" evidence="7">
    <location>
        <begin position="64"/>
        <end position="111"/>
    </location>
</feature>
<dbReference type="GO" id="GO:0003700">
    <property type="term" value="F:DNA-binding transcription factor activity"/>
    <property type="evidence" value="ECO:0007669"/>
    <property type="project" value="InterPro"/>
</dbReference>
<dbReference type="OMA" id="GKHTCIQ"/>
<evidence type="ECO:0000313" key="9">
    <source>
        <dbReference type="EMBL" id="ONK55038.1"/>
    </source>
</evidence>
<evidence type="ECO:0000256" key="1">
    <source>
        <dbReference type="ARBA" id="ARBA00004123"/>
    </source>
</evidence>
<dbReference type="Gene3D" id="2.20.25.80">
    <property type="entry name" value="WRKY domain"/>
    <property type="match status" value="1"/>
</dbReference>
<evidence type="ECO:0000256" key="3">
    <source>
        <dbReference type="ARBA" id="ARBA00023125"/>
    </source>
</evidence>
<protein>
    <recommendedName>
        <fullName evidence="8">WRKY domain-containing protein</fullName>
    </recommendedName>
</protein>
<dbReference type="PANTHER" id="PTHR32096">
    <property type="entry name" value="WRKY TRANSCRIPTION FACTOR 30-RELATED-RELATED"/>
    <property type="match status" value="1"/>
</dbReference>
<dbReference type="SUPFAM" id="SSF118290">
    <property type="entry name" value="WRKY DNA-binding domain"/>
    <property type="match status" value="1"/>
</dbReference>
<reference evidence="10" key="1">
    <citation type="journal article" date="2017" name="Nat. Commun.">
        <title>The asparagus genome sheds light on the origin and evolution of a young Y chromosome.</title>
        <authorList>
            <person name="Harkess A."/>
            <person name="Zhou J."/>
            <person name="Xu C."/>
            <person name="Bowers J.E."/>
            <person name="Van der Hulst R."/>
            <person name="Ayyampalayam S."/>
            <person name="Mercati F."/>
            <person name="Riccardi P."/>
            <person name="McKain M.R."/>
            <person name="Kakrana A."/>
            <person name="Tang H."/>
            <person name="Ray J."/>
            <person name="Groenendijk J."/>
            <person name="Arikit S."/>
            <person name="Mathioni S.M."/>
            <person name="Nakano M."/>
            <person name="Shan H."/>
            <person name="Telgmann-Rauber A."/>
            <person name="Kanno A."/>
            <person name="Yue Z."/>
            <person name="Chen H."/>
            <person name="Li W."/>
            <person name="Chen Y."/>
            <person name="Xu X."/>
            <person name="Zhang Y."/>
            <person name="Luo S."/>
            <person name="Chen H."/>
            <person name="Gao J."/>
            <person name="Mao Z."/>
            <person name="Pires J.C."/>
            <person name="Luo M."/>
            <person name="Kudrna D."/>
            <person name="Wing R.A."/>
            <person name="Meyers B.C."/>
            <person name="Yi K."/>
            <person name="Kong H."/>
            <person name="Lavrijsen P."/>
            <person name="Sunseri F."/>
            <person name="Falavigna A."/>
            <person name="Ye Y."/>
            <person name="Leebens-Mack J.H."/>
            <person name="Chen G."/>
        </authorList>
    </citation>
    <scope>NUCLEOTIDE SEQUENCE [LARGE SCALE GENOMIC DNA]</scope>
    <source>
        <strain evidence="10">cv. DH0086</strain>
    </source>
</reference>
<evidence type="ECO:0000313" key="10">
    <source>
        <dbReference type="Proteomes" id="UP000243459"/>
    </source>
</evidence>
<name>A0A1R3L607_ASPOF</name>
<evidence type="ECO:0000259" key="8">
    <source>
        <dbReference type="PROSITE" id="PS50811"/>
    </source>
</evidence>
<evidence type="ECO:0000256" key="7">
    <source>
        <dbReference type="SAM" id="MobiDB-lite"/>
    </source>
</evidence>
<dbReference type="Gramene" id="ONK55038">
    <property type="protein sequence ID" value="ONK55038"/>
    <property type="gene ID" value="A4U43_UnF8320"/>
</dbReference>
<dbReference type="GO" id="GO:0000976">
    <property type="term" value="F:transcription cis-regulatory region binding"/>
    <property type="evidence" value="ECO:0007669"/>
    <property type="project" value="TreeGrafter"/>
</dbReference>
<dbReference type="Proteomes" id="UP000243459">
    <property type="component" value="Unassembled WGS sequence"/>
</dbReference>
<proteinExistence type="inferred from homology"/>
<dbReference type="GO" id="GO:0010193">
    <property type="term" value="P:response to ozone"/>
    <property type="evidence" value="ECO:0007669"/>
    <property type="project" value="UniProtKB-ARBA"/>
</dbReference>
<feature type="domain" description="WRKY" evidence="8">
    <location>
        <begin position="105"/>
        <end position="168"/>
    </location>
</feature>
<dbReference type="InterPro" id="IPR036576">
    <property type="entry name" value="WRKY_dom_sf"/>
</dbReference>
<sequence length="297" mass="33057">MKMDADMSVLVNELGHGHELATKLDAHLSSASTDLCKSLVHDILACLEKTMSMARTSAFIDSPQSFTSEDSKQLPFKVQRKETSKKRKTQSKWTTSQVKLGSGPEAEGPLEDGYSWRKYGQKEILGAKHPRGYYRCTHRNTQGCLAMKQVQRSEDNPSIFNVTYRGTHTCSRKSSPSTVATSSFPLLNQHDDRHLLLSFQTNLKVKTEILDSKVQEPACSSSFTFHGSKPESHVISPSSTAFFSPTTSESNYFSDFNEIASAETSATDSPLLDMDFLLPSSEMNTDFDLFDISSFFS</sequence>
<evidence type="ECO:0000256" key="6">
    <source>
        <dbReference type="ARBA" id="ARBA00060850"/>
    </source>
</evidence>
<dbReference type="EMBL" id="KV863831">
    <property type="protein sequence ID" value="ONK55038.1"/>
    <property type="molecule type" value="Genomic_DNA"/>
</dbReference>
<keyword evidence="2" id="KW-0805">Transcription regulation</keyword>
<dbReference type="Pfam" id="PF03106">
    <property type="entry name" value="WRKY"/>
    <property type="match status" value="1"/>
</dbReference>
<comment type="subcellular location">
    <subcellularLocation>
        <location evidence="1">Nucleus</location>
    </subcellularLocation>
</comment>
<dbReference type="GO" id="GO:0010150">
    <property type="term" value="P:leaf senescence"/>
    <property type="evidence" value="ECO:0007669"/>
    <property type="project" value="UniProtKB-ARBA"/>
</dbReference>
<keyword evidence="4" id="KW-0804">Transcription</keyword>
<dbReference type="AlphaFoldDB" id="A0A1R3L607"/>
<dbReference type="PANTHER" id="PTHR32096:SF146">
    <property type="entry name" value="WRKY TRANSCRIPTION FACTOR 19-RELATED"/>
    <property type="match status" value="1"/>
</dbReference>
<organism evidence="9 10">
    <name type="scientific">Asparagus officinalis</name>
    <name type="common">Garden asparagus</name>
    <dbReference type="NCBI Taxonomy" id="4686"/>
    <lineage>
        <taxon>Eukaryota</taxon>
        <taxon>Viridiplantae</taxon>
        <taxon>Streptophyta</taxon>
        <taxon>Embryophyta</taxon>
        <taxon>Tracheophyta</taxon>
        <taxon>Spermatophyta</taxon>
        <taxon>Magnoliopsida</taxon>
        <taxon>Liliopsida</taxon>
        <taxon>Asparagales</taxon>
        <taxon>Asparagaceae</taxon>
        <taxon>Asparagoideae</taxon>
        <taxon>Asparagus</taxon>
    </lineage>
</organism>
<keyword evidence="3" id="KW-0238">DNA-binding</keyword>
<accession>A0A1R3L607</accession>
<gene>
    <name evidence="9" type="ORF">A4U43_UnF8320</name>
</gene>
<dbReference type="OrthoDB" id="1888929at2759"/>
<dbReference type="FunFam" id="2.20.25.80:FF:000009">
    <property type="entry name" value="WRKY transcription factor 53"/>
    <property type="match status" value="1"/>
</dbReference>
<dbReference type="InterPro" id="IPR044810">
    <property type="entry name" value="WRKY_plant"/>
</dbReference>
<dbReference type="GO" id="GO:0005634">
    <property type="term" value="C:nucleus"/>
    <property type="evidence" value="ECO:0007669"/>
    <property type="project" value="UniProtKB-SubCell"/>
</dbReference>
<evidence type="ECO:0000256" key="5">
    <source>
        <dbReference type="ARBA" id="ARBA00023242"/>
    </source>
</evidence>
<dbReference type="SMART" id="SM00774">
    <property type="entry name" value="WRKY"/>
    <property type="match status" value="1"/>
</dbReference>
<comment type="similarity">
    <text evidence="6">Belongs to the WRKY group III family.</text>
</comment>
<dbReference type="GO" id="GO:0009751">
    <property type="term" value="P:response to salicylic acid"/>
    <property type="evidence" value="ECO:0007669"/>
    <property type="project" value="UniProtKB-ARBA"/>
</dbReference>